<dbReference type="Proteomes" id="UP000695022">
    <property type="component" value="Unplaced"/>
</dbReference>
<dbReference type="PANTHER" id="PTHR13931:SF2">
    <property type="entry name" value="UBIQUITIN CONJUGATION FACTOR E4 B"/>
    <property type="match status" value="1"/>
</dbReference>
<reference evidence="12" key="1">
    <citation type="submission" date="2025-08" db="UniProtKB">
        <authorList>
            <consortium name="RefSeq"/>
        </authorList>
    </citation>
    <scope>IDENTIFICATION</scope>
</reference>
<evidence type="ECO:0000256" key="6">
    <source>
        <dbReference type="ARBA" id="ARBA00022679"/>
    </source>
</evidence>
<evidence type="ECO:0000256" key="8">
    <source>
        <dbReference type="ARBA" id="ARBA00023242"/>
    </source>
</evidence>
<sequence>MSELSPEEIRQRRLARLGGLQPSTSQSPPSTASTSTQPTESLCQTADNVLAAVVQDEQSVREAHLRPAGILEDSSLEQEIEMSSVDDSAISEKCEEMSVDSAAQNAEPQARAESCEKSVSSQLDVDSGIETMEVDDVEKQGTPKRHRETSTSSDIGDDQVLITLARIFRVSWTDTGSPDTLCVLQLAESLAENANEDYKDRINQFVMEVMILLSISDSNPLAALKPPEVHNAIVYGTSPVKSYLPLVSPGDNVKTSGNDDSVSKLPTPEATDTQMIRYLTACYDRVALEERMAPRRTSVPPLSDIFNEVRGQCVRHTIMVLQGLYCGEEVSATAGCSALLPLVQASSLPRGFLQELIYATHHDRELFRMIFLPVLLGLQQKIRQCSLDTDQFRQPLTILSELCEIQYAPTKIRPICNLIVSERALFVPDKITQAHGRELQKLSFLGPFLDISVYAEDTTKVVDKFFSGNTLTGENTQLANQSLRHALEFARQEQFKIMHALLVNGETRDATLDYLALVLKVNQKKAGLQVDEHVVSGDGFLQNVLCVLQLLSVKVKLDKVDPFYPNHPHTDVDIKQETRMKSSSQEVVTWIKQLEPSSTHKWQEPKFPTKCYFLTLHCHHLSLLPLCRRYRRRLRAIRELNHMVEEMQNAEAQWRHVPQIAARNRELLKRWKSQGKRLVKSKVCSDTALMDATFLRRCLHFYNSLFTLLIRLVSPREGSLTPLPSEVPMVWAALPEYFVDDLADFILFILQYQPEVLTDVSPDLVTFLVLFVCNSNYFANPYLVAKLVEIMFVVNPAVQPKAEKIHELIVGHPLSDGLAPALMKFYTDIETTGASSEFYDKFSIRYHISVIFKGLWQNPGHQQATIQESASGKQFVRFVNMLMNDTTFLLDESLDSLKKINEIQSMMENKEEWDKQSRVSSRNNRNLRFHRVPRGLHAAPHLLRRLVAGSPPPRIQHLAHALLERLGGAPCRCRAQSQEVVDGGQRRGDCCGRAVALVVADDNERDAGGDAQTAAAAAAVPTLTREAALQQRDEHQHVGRVQARGAAARVLREQLGVDDKQRVVRARVHARAQLAERGLGEPHRARAQRLLRAQPLDGVRHERLLVPLQVGPGREQRGNEAPALPPLTRALGLDDGAGGVAVEEEQYVVERGELAREERVRLVAVAVRGHVQLPGELPEREEEVVLRAQAHVRLLQLLLHEAVRHDHGAEQLQQHGEIDLFAPLVHQSRVQQLQLFRSLVDVINKFVVAVKEHDVIDITEDKQPFHPLPVVALINEAKPIYYKARSKSIPIAPELVLERSYRKELFDDAVVRMTRSLIKTEAEIAQFRHLSSKIDTILIAKLKKDIDYSDAPDEFRDPLMDTIMVDPVVLPPSGTIMDRPIILRHLLNSSTDPFNRQPLTEDMLEPATELKEKIVNWMKDKVVI</sequence>
<evidence type="ECO:0000256" key="1">
    <source>
        <dbReference type="ARBA" id="ARBA00004123"/>
    </source>
</evidence>
<dbReference type="RefSeq" id="XP_014666719.1">
    <property type="nucleotide sequence ID" value="XM_014811233.1"/>
</dbReference>
<gene>
    <name evidence="12" type="primary">LOC106808464</name>
</gene>
<dbReference type="InterPro" id="IPR013083">
    <property type="entry name" value="Znf_RING/FYVE/PHD"/>
</dbReference>
<dbReference type="Pfam" id="PF10408">
    <property type="entry name" value="Ufd2P_core"/>
    <property type="match status" value="1"/>
</dbReference>
<dbReference type="InterPro" id="IPR019474">
    <property type="entry name" value="Ub_conjug_fac_E4_core"/>
</dbReference>
<feature type="region of interest" description="Disordered" evidence="9">
    <location>
        <begin position="1"/>
        <end position="42"/>
    </location>
</feature>
<feature type="region of interest" description="Disordered" evidence="9">
    <location>
        <begin position="134"/>
        <end position="153"/>
    </location>
</feature>
<dbReference type="SUPFAM" id="SSF57850">
    <property type="entry name" value="RING/U-box"/>
    <property type="match status" value="1"/>
</dbReference>
<keyword evidence="6" id="KW-0808">Transferase</keyword>
<evidence type="ECO:0000256" key="5">
    <source>
        <dbReference type="ARBA" id="ARBA00022490"/>
    </source>
</evidence>
<keyword evidence="8" id="KW-0539">Nucleus</keyword>
<accession>A0ABM1E3E8</accession>
<dbReference type="PROSITE" id="PS51698">
    <property type="entry name" value="U_BOX"/>
    <property type="match status" value="1"/>
</dbReference>
<evidence type="ECO:0000256" key="4">
    <source>
        <dbReference type="ARBA" id="ARBA00007434"/>
    </source>
</evidence>
<proteinExistence type="inferred from homology"/>
<feature type="region of interest" description="Disordered" evidence="9">
    <location>
        <begin position="94"/>
        <end position="123"/>
    </location>
</feature>
<evidence type="ECO:0000256" key="3">
    <source>
        <dbReference type="ARBA" id="ARBA00004906"/>
    </source>
</evidence>
<evidence type="ECO:0000313" key="11">
    <source>
        <dbReference type="Proteomes" id="UP000695022"/>
    </source>
</evidence>
<evidence type="ECO:0000259" key="10">
    <source>
        <dbReference type="PROSITE" id="PS51698"/>
    </source>
</evidence>
<comment type="pathway">
    <text evidence="3">Protein modification; protein ubiquitination.</text>
</comment>
<name>A0ABM1E3E8_PRICU</name>
<dbReference type="PANTHER" id="PTHR13931">
    <property type="entry name" value="UBIQUITINATION FACTOR E4"/>
    <property type="match status" value="1"/>
</dbReference>
<organism evidence="11 12">
    <name type="scientific">Priapulus caudatus</name>
    <name type="common">Priapulid worm</name>
    <dbReference type="NCBI Taxonomy" id="37621"/>
    <lineage>
        <taxon>Eukaryota</taxon>
        <taxon>Metazoa</taxon>
        <taxon>Ecdysozoa</taxon>
        <taxon>Scalidophora</taxon>
        <taxon>Priapulida</taxon>
        <taxon>Priapulimorpha</taxon>
        <taxon>Priapulimorphida</taxon>
        <taxon>Priapulidae</taxon>
        <taxon>Priapulus</taxon>
    </lineage>
</organism>
<dbReference type="SMART" id="SM00504">
    <property type="entry name" value="Ubox"/>
    <property type="match status" value="1"/>
</dbReference>
<keyword evidence="11" id="KW-1185">Reference proteome</keyword>
<dbReference type="CDD" id="cd16658">
    <property type="entry name" value="RING-Ubox_UBE4B"/>
    <property type="match status" value="1"/>
</dbReference>
<keyword evidence="5" id="KW-0963">Cytoplasm</keyword>
<protein>
    <submittedName>
        <fullName evidence="12">Ubiquitin conjugation factor E4 B-like</fullName>
    </submittedName>
</protein>
<dbReference type="GeneID" id="106808464"/>
<evidence type="ECO:0000313" key="12">
    <source>
        <dbReference type="RefSeq" id="XP_014666719.1"/>
    </source>
</evidence>
<dbReference type="InterPro" id="IPR003613">
    <property type="entry name" value="Ubox_domain"/>
</dbReference>
<dbReference type="Gene3D" id="3.30.40.10">
    <property type="entry name" value="Zinc/RING finger domain, C3HC4 (zinc finger)"/>
    <property type="match status" value="1"/>
</dbReference>
<evidence type="ECO:0000256" key="9">
    <source>
        <dbReference type="SAM" id="MobiDB-lite"/>
    </source>
</evidence>
<feature type="domain" description="U-box" evidence="10">
    <location>
        <begin position="1350"/>
        <end position="1424"/>
    </location>
</feature>
<evidence type="ECO:0000256" key="7">
    <source>
        <dbReference type="ARBA" id="ARBA00022786"/>
    </source>
</evidence>
<comment type="subcellular location">
    <subcellularLocation>
        <location evidence="2">Cytoplasm</location>
    </subcellularLocation>
    <subcellularLocation>
        <location evidence="1">Nucleus</location>
    </subcellularLocation>
</comment>
<dbReference type="Pfam" id="PF04564">
    <property type="entry name" value="U-box"/>
    <property type="match status" value="1"/>
</dbReference>
<evidence type="ECO:0000256" key="2">
    <source>
        <dbReference type="ARBA" id="ARBA00004496"/>
    </source>
</evidence>
<feature type="compositionally biased region" description="Low complexity" evidence="9">
    <location>
        <begin position="16"/>
        <end position="39"/>
    </location>
</feature>
<comment type="similarity">
    <text evidence="4">Belongs to the ubiquitin conjugation factor E4 family.</text>
</comment>
<dbReference type="InterPro" id="IPR045132">
    <property type="entry name" value="UBE4"/>
</dbReference>
<keyword evidence="7" id="KW-0833">Ubl conjugation pathway</keyword>